<proteinExistence type="inferred from homology"/>
<feature type="compositionally biased region" description="Basic and acidic residues" evidence="2">
    <location>
        <begin position="83"/>
        <end position="93"/>
    </location>
</feature>
<reference evidence="5 6" key="1">
    <citation type="submission" date="2025-04" db="UniProtKB">
        <authorList>
            <consortium name="RefSeq"/>
        </authorList>
    </citation>
    <scope>IDENTIFICATION</scope>
</reference>
<keyword evidence="4" id="KW-1185">Reference proteome</keyword>
<feature type="region of interest" description="Disordered" evidence="2">
    <location>
        <begin position="419"/>
        <end position="471"/>
    </location>
</feature>
<dbReference type="Gene3D" id="2.60.450.20">
    <property type="match status" value="1"/>
</dbReference>
<feature type="compositionally biased region" description="Polar residues" evidence="2">
    <location>
        <begin position="422"/>
        <end position="447"/>
    </location>
</feature>
<dbReference type="RefSeq" id="XP_031437048.1">
    <property type="nucleotide sequence ID" value="XM_031581188.2"/>
</dbReference>
<feature type="region of interest" description="Disordered" evidence="2">
    <location>
        <begin position="483"/>
        <end position="581"/>
    </location>
</feature>
<dbReference type="InterPro" id="IPR009852">
    <property type="entry name" value="CENPJ_C_dom"/>
</dbReference>
<evidence type="ECO:0000313" key="6">
    <source>
        <dbReference type="RefSeq" id="XP_031437047.1"/>
    </source>
</evidence>
<dbReference type="GO" id="GO:0005813">
    <property type="term" value="C:centrosome"/>
    <property type="evidence" value="ECO:0007669"/>
    <property type="project" value="TreeGrafter"/>
</dbReference>
<dbReference type="RefSeq" id="XP_031437046.1">
    <property type="nucleotide sequence ID" value="XM_031581186.2"/>
</dbReference>
<feature type="region of interest" description="Disordered" evidence="2">
    <location>
        <begin position="76"/>
        <end position="112"/>
    </location>
</feature>
<evidence type="ECO:0000313" key="7">
    <source>
        <dbReference type="RefSeq" id="XP_031437048.1"/>
    </source>
</evidence>
<dbReference type="GO" id="GO:0060271">
    <property type="term" value="P:cilium assembly"/>
    <property type="evidence" value="ECO:0007669"/>
    <property type="project" value="TreeGrafter"/>
</dbReference>
<feature type="region of interest" description="Disordered" evidence="2">
    <location>
        <begin position="292"/>
        <end position="316"/>
    </location>
</feature>
<dbReference type="GO" id="GO:0005814">
    <property type="term" value="C:centriole"/>
    <property type="evidence" value="ECO:0007669"/>
    <property type="project" value="TreeGrafter"/>
</dbReference>
<dbReference type="Pfam" id="PF07202">
    <property type="entry name" value="Tcp10_C"/>
    <property type="match status" value="2"/>
</dbReference>
<feature type="region of interest" description="Disordered" evidence="2">
    <location>
        <begin position="1"/>
        <end position="39"/>
    </location>
</feature>
<feature type="domain" description="Centromere protein J C-terminal" evidence="3">
    <location>
        <begin position="692"/>
        <end position="725"/>
    </location>
</feature>
<dbReference type="Proteomes" id="UP000515152">
    <property type="component" value="Chromosome 15"/>
</dbReference>
<feature type="compositionally biased region" description="Polar residues" evidence="2">
    <location>
        <begin position="548"/>
        <end position="575"/>
    </location>
</feature>
<feature type="compositionally biased region" description="Polar residues" evidence="2">
    <location>
        <begin position="513"/>
        <end position="526"/>
    </location>
</feature>
<feature type="compositionally biased region" description="Polar residues" evidence="2">
    <location>
        <begin position="25"/>
        <end position="34"/>
    </location>
</feature>
<feature type="region of interest" description="Disordered" evidence="2">
    <location>
        <begin position="174"/>
        <end position="276"/>
    </location>
</feature>
<feature type="domain" description="Centromere protein J C-terminal" evidence="3">
    <location>
        <begin position="582"/>
        <end position="615"/>
    </location>
</feature>
<feature type="compositionally biased region" description="Polar residues" evidence="2">
    <location>
        <begin position="94"/>
        <end position="112"/>
    </location>
</feature>
<organism evidence="4 6">
    <name type="scientific">Clupea harengus</name>
    <name type="common">Atlantic herring</name>
    <dbReference type="NCBI Taxonomy" id="7950"/>
    <lineage>
        <taxon>Eukaryota</taxon>
        <taxon>Metazoa</taxon>
        <taxon>Chordata</taxon>
        <taxon>Craniata</taxon>
        <taxon>Vertebrata</taxon>
        <taxon>Euteleostomi</taxon>
        <taxon>Actinopterygii</taxon>
        <taxon>Neopterygii</taxon>
        <taxon>Teleostei</taxon>
        <taxon>Clupei</taxon>
        <taxon>Clupeiformes</taxon>
        <taxon>Clupeoidei</taxon>
        <taxon>Clupeidae</taxon>
        <taxon>Clupea</taxon>
    </lineage>
</organism>
<evidence type="ECO:0000259" key="3">
    <source>
        <dbReference type="Pfam" id="PF07202"/>
    </source>
</evidence>
<feature type="compositionally biased region" description="Polar residues" evidence="2">
    <location>
        <begin position="201"/>
        <end position="213"/>
    </location>
</feature>
<sequence>MSMPEYAPVTRKFSGGIEDSRESTDAQNMGQISTDKNETTKWEDVEKCVNAATGHIDSTLEGNKCPVSRCQTSMNHGPASHAAKNEKHTHDHVQYNNSRRNSLRQTSTTSNGRAATGITAQTAGDAVFKKINDHIVRVCQRAPHCIESESDRSQCGAKPDESDMLSLATELMQSLHTGTSSESSSEEDPESQCHRYPMTPTPSAFCQKDQNLDLSDGDYASDAPSETGACPTAQPRTSPANDPRLSSSSEASDSELKRLNFNRTSTSKNQAEFKSASASQLLASIFPKIKPADNRTFNDKQKEKFLSSKDNRCGDRAPVRTQRDLIQAFRVEVKHDTLLDELKNKQDKAMQFLRDGSRNPEKSTRGEMDHGVAQLQQQVVAMQEQLQQKEREWSEAHGQLQSSVNSLIRDNQELRGKLTFTGPASQTSPHLNQPVVNANKQQTSSKLMSAGLHPRSPTPAFNKPSDHHKAAPSRMLVSNHTFHASVQRTKGQRPSTPFRMSSAKSRSPEGKQSLDTPHSRSQNNGRKVSWMSEDSHGKLWDCPDRSCTPVSRQTPLLSQTSSSGSDHMDNSNPSAPQDMKDNVRQEVHYPDGKVEKILSSGCRVVIYRNGTKKEISTDEKSVTITFFNGDVKQILPDGKVVYYYHDAQATHTIFPSGLEVLHFANNQTEEHHPDGSRQIIFPDGTIKHIFADGREESTFPDGTVVKLTENGEKSVDFTNGQREIHTSLYKRREYPEGAVKTVYWNGTQETTYSSGKVRIRNNVIDRV</sequence>
<gene>
    <name evidence="5 6 7" type="primary">si:ch211-140l13.3</name>
</gene>
<dbReference type="GO" id="GO:0015631">
    <property type="term" value="F:tubulin binding"/>
    <property type="evidence" value="ECO:0007669"/>
    <property type="project" value="TreeGrafter"/>
</dbReference>
<feature type="compositionally biased region" description="Polar residues" evidence="2">
    <location>
        <begin position="483"/>
        <end position="505"/>
    </location>
</feature>
<dbReference type="RefSeq" id="XP_031437047.1">
    <property type="nucleotide sequence ID" value="XM_031581187.2"/>
</dbReference>
<dbReference type="GeneID" id="105894813"/>
<dbReference type="InterPro" id="IPR026581">
    <property type="entry name" value="TCP10L/CENPJ"/>
</dbReference>
<evidence type="ECO:0000256" key="1">
    <source>
        <dbReference type="ARBA" id="ARBA00005627"/>
    </source>
</evidence>
<dbReference type="OrthoDB" id="10252174at2759"/>
<feature type="compositionally biased region" description="Basic and acidic residues" evidence="2">
    <location>
        <begin position="533"/>
        <end position="544"/>
    </location>
</feature>
<feature type="compositionally biased region" description="Polar residues" evidence="2">
    <location>
        <begin position="261"/>
        <end position="276"/>
    </location>
</feature>
<evidence type="ECO:0000256" key="2">
    <source>
        <dbReference type="SAM" id="MobiDB-lite"/>
    </source>
</evidence>
<name>A0A6P8GNU0_CLUHA</name>
<dbReference type="PANTHER" id="PTHR10331">
    <property type="entry name" value="T COMPLEX PROTEIN 10"/>
    <property type="match status" value="1"/>
</dbReference>
<dbReference type="GO" id="GO:0061511">
    <property type="term" value="P:centriole elongation"/>
    <property type="evidence" value="ECO:0007669"/>
    <property type="project" value="TreeGrafter"/>
</dbReference>
<comment type="similarity">
    <text evidence="1">Belongs to the TCP10 family.</text>
</comment>
<dbReference type="InterPro" id="IPR047002">
    <property type="entry name" value="Tcp10_C_sf"/>
</dbReference>
<evidence type="ECO:0000313" key="4">
    <source>
        <dbReference type="Proteomes" id="UP000515152"/>
    </source>
</evidence>
<accession>A0A6P8GNU0</accession>
<dbReference type="KEGG" id="char:105894813"/>
<protein>
    <submittedName>
        <fullName evidence="5 6">Centromere protein J</fullName>
    </submittedName>
</protein>
<dbReference type="AlphaFoldDB" id="A0A6P8GNU0"/>
<evidence type="ECO:0000313" key="5">
    <source>
        <dbReference type="RefSeq" id="XP_031437046.1"/>
    </source>
</evidence>
<dbReference type="PANTHER" id="PTHR10331:SF28">
    <property type="entry name" value="CENTROMERE PROTEIN J-LIKE"/>
    <property type="match status" value="1"/>
</dbReference>